<dbReference type="Pfam" id="PF00441">
    <property type="entry name" value="Acyl-CoA_dh_1"/>
    <property type="match status" value="1"/>
</dbReference>
<dbReference type="SUPFAM" id="SSF47203">
    <property type="entry name" value="Acyl-CoA dehydrogenase C-terminal domain-like"/>
    <property type="match status" value="1"/>
</dbReference>
<keyword evidence="3" id="KW-0285">Flavoprotein</keyword>
<dbReference type="InterPro" id="IPR037069">
    <property type="entry name" value="AcylCoA_DH/ox_N_sf"/>
</dbReference>
<dbReference type="RefSeq" id="WP_290320710.1">
    <property type="nucleotide sequence ID" value="NZ_JAUFPN010000294.1"/>
</dbReference>
<feature type="domain" description="Acyl-CoA dehydrogenase/oxidase C-terminal" evidence="6">
    <location>
        <begin position="221"/>
        <end position="348"/>
    </location>
</feature>
<dbReference type="EMBL" id="JAUFPN010000294">
    <property type="protein sequence ID" value="MDN3568601.1"/>
    <property type="molecule type" value="Genomic_DNA"/>
</dbReference>
<gene>
    <name evidence="8" type="ORF">QWZ14_29860</name>
</gene>
<sequence length="363" mass="38186">MPFTATPIVGGDAFDQACRIGQEADRQLALIDDPAGHLACLRRHWDSLAGLGWLAVAMPEEAGGAGGTLSDLAALAGGAGRGGLPLPIAAACGVIPRLLADQPALLPGLAEGQHRIAFIPAEAAVDDAADVLILASDGSLTGAVVGIETPPDPTHLLLVLGGAEPALLLLPARARGIEARHYLRIDGRPAADWRFTGLAVEPAWVLGRGEVVARRAAEARDLGALLTCVEAVSAAGALLEQTIDYLLNRVQFGVPLASHQALRHRVAEMYVEYENLRGLVLQALRMAAADDGMPWRDIAFAKLRLGEAGRFIAQSAIQCHGGMGMTEALPAIRLARRIMMAEFEFGDRTFHAQRLLDAGRSAA</sequence>
<dbReference type="Proteomes" id="UP001529369">
    <property type="component" value="Unassembled WGS sequence"/>
</dbReference>
<dbReference type="PANTHER" id="PTHR43884:SF20">
    <property type="entry name" value="ACYL-COA DEHYDROGENASE FADE28"/>
    <property type="match status" value="1"/>
</dbReference>
<evidence type="ECO:0000259" key="6">
    <source>
        <dbReference type="Pfam" id="PF00441"/>
    </source>
</evidence>
<dbReference type="Gene3D" id="1.20.140.10">
    <property type="entry name" value="Butyryl-CoA Dehydrogenase, subunit A, domain 3"/>
    <property type="match status" value="1"/>
</dbReference>
<dbReference type="InterPro" id="IPR013786">
    <property type="entry name" value="AcylCoA_DH/ox_N"/>
</dbReference>
<name>A0ABT8AGD2_9PROT</name>
<evidence type="ECO:0000313" key="8">
    <source>
        <dbReference type="EMBL" id="MDN3568601.1"/>
    </source>
</evidence>
<dbReference type="Gene3D" id="1.10.540.10">
    <property type="entry name" value="Acyl-CoA dehydrogenase/oxidase, N-terminal domain"/>
    <property type="match status" value="1"/>
</dbReference>
<organism evidence="8 9">
    <name type="scientific">Paeniroseomonas aquatica</name>
    <dbReference type="NCBI Taxonomy" id="373043"/>
    <lineage>
        <taxon>Bacteria</taxon>
        <taxon>Pseudomonadati</taxon>
        <taxon>Pseudomonadota</taxon>
        <taxon>Alphaproteobacteria</taxon>
        <taxon>Acetobacterales</taxon>
        <taxon>Acetobacteraceae</taxon>
        <taxon>Paeniroseomonas</taxon>
    </lineage>
</organism>
<comment type="similarity">
    <text evidence="2">Belongs to the acyl-CoA dehydrogenase family.</text>
</comment>
<dbReference type="CDD" id="cd00567">
    <property type="entry name" value="ACAD"/>
    <property type="match status" value="1"/>
</dbReference>
<keyword evidence="4" id="KW-0274">FAD</keyword>
<evidence type="ECO:0000256" key="1">
    <source>
        <dbReference type="ARBA" id="ARBA00001974"/>
    </source>
</evidence>
<evidence type="ECO:0000256" key="4">
    <source>
        <dbReference type="ARBA" id="ARBA00022827"/>
    </source>
</evidence>
<evidence type="ECO:0000259" key="7">
    <source>
        <dbReference type="Pfam" id="PF02771"/>
    </source>
</evidence>
<evidence type="ECO:0000256" key="2">
    <source>
        <dbReference type="ARBA" id="ARBA00009347"/>
    </source>
</evidence>
<comment type="caution">
    <text evidence="8">The sequence shown here is derived from an EMBL/GenBank/DDBJ whole genome shotgun (WGS) entry which is preliminary data.</text>
</comment>
<comment type="cofactor">
    <cofactor evidence="1">
        <name>FAD</name>
        <dbReference type="ChEBI" id="CHEBI:57692"/>
    </cofactor>
</comment>
<keyword evidence="9" id="KW-1185">Reference proteome</keyword>
<accession>A0ABT8AGD2</accession>
<keyword evidence="5" id="KW-0560">Oxidoreductase</keyword>
<dbReference type="InterPro" id="IPR009100">
    <property type="entry name" value="AcylCoA_DH/oxidase_NM_dom_sf"/>
</dbReference>
<evidence type="ECO:0000256" key="3">
    <source>
        <dbReference type="ARBA" id="ARBA00022630"/>
    </source>
</evidence>
<dbReference type="InterPro" id="IPR036250">
    <property type="entry name" value="AcylCo_DH-like_C"/>
</dbReference>
<feature type="domain" description="Acyl-CoA dehydrogenase/oxidase N-terminal" evidence="7">
    <location>
        <begin position="42"/>
        <end position="90"/>
    </location>
</feature>
<evidence type="ECO:0000256" key="5">
    <source>
        <dbReference type="ARBA" id="ARBA00023002"/>
    </source>
</evidence>
<dbReference type="SUPFAM" id="SSF56645">
    <property type="entry name" value="Acyl-CoA dehydrogenase NM domain-like"/>
    <property type="match status" value="1"/>
</dbReference>
<dbReference type="PANTHER" id="PTHR43884">
    <property type="entry name" value="ACYL-COA DEHYDROGENASE"/>
    <property type="match status" value="1"/>
</dbReference>
<dbReference type="Pfam" id="PF02771">
    <property type="entry name" value="Acyl-CoA_dh_N"/>
    <property type="match status" value="1"/>
</dbReference>
<proteinExistence type="inferred from homology"/>
<evidence type="ECO:0000313" key="9">
    <source>
        <dbReference type="Proteomes" id="UP001529369"/>
    </source>
</evidence>
<dbReference type="InterPro" id="IPR009075">
    <property type="entry name" value="AcylCo_DH/oxidase_C"/>
</dbReference>
<protein>
    <submittedName>
        <fullName evidence="8">Acyl-CoA dehydrogenase</fullName>
    </submittedName>
</protein>
<reference evidence="9" key="1">
    <citation type="journal article" date="2019" name="Int. J. Syst. Evol. Microbiol.">
        <title>The Global Catalogue of Microorganisms (GCM) 10K type strain sequencing project: providing services to taxonomists for standard genome sequencing and annotation.</title>
        <authorList>
            <consortium name="The Broad Institute Genomics Platform"/>
            <consortium name="The Broad Institute Genome Sequencing Center for Infectious Disease"/>
            <person name="Wu L."/>
            <person name="Ma J."/>
        </authorList>
    </citation>
    <scope>NUCLEOTIDE SEQUENCE [LARGE SCALE GENOMIC DNA]</scope>
    <source>
        <strain evidence="9">CECT 7131</strain>
    </source>
</reference>